<evidence type="ECO:0000256" key="3">
    <source>
        <dbReference type="PROSITE-ProRule" id="PRU00221"/>
    </source>
</evidence>
<dbReference type="AlphaFoldDB" id="E9DSP9"/>
<reference evidence="4 5" key="1">
    <citation type="journal article" date="2011" name="PLoS Genet.">
        <title>Genome sequencing and comparative transcriptomics of the model entomopathogenic fungi Metarhizium anisopliae and M. acridum.</title>
        <authorList>
            <person name="Gao Q."/>
            <person name="Jin K."/>
            <person name="Ying S.H."/>
            <person name="Zhang Y."/>
            <person name="Xiao G."/>
            <person name="Shang Y."/>
            <person name="Duan Z."/>
            <person name="Hu X."/>
            <person name="Xie X.Q."/>
            <person name="Zhou G."/>
            <person name="Peng G."/>
            <person name="Luo Z."/>
            <person name="Huang W."/>
            <person name="Wang B."/>
            <person name="Fang W."/>
            <person name="Wang S."/>
            <person name="Zhong Y."/>
            <person name="Ma L.J."/>
            <person name="St Leger R.J."/>
            <person name="Zhao G.P."/>
            <person name="Pei Y."/>
            <person name="Feng M.G."/>
            <person name="Xia Y."/>
            <person name="Wang C."/>
        </authorList>
    </citation>
    <scope>NUCLEOTIDE SEQUENCE [LARGE SCALE GENOMIC DNA]</scope>
    <source>
        <strain evidence="4 5">CQMa 102</strain>
    </source>
</reference>
<dbReference type="PANTHER" id="PTHR19848">
    <property type="entry name" value="WD40 REPEAT PROTEIN"/>
    <property type="match status" value="1"/>
</dbReference>
<feature type="repeat" description="WD" evidence="3">
    <location>
        <begin position="544"/>
        <end position="578"/>
    </location>
</feature>
<evidence type="ECO:0000313" key="5">
    <source>
        <dbReference type="Proteomes" id="UP000002499"/>
    </source>
</evidence>
<dbReference type="InterPro" id="IPR015943">
    <property type="entry name" value="WD40/YVTN_repeat-like_dom_sf"/>
</dbReference>
<keyword evidence="1 3" id="KW-0853">WD repeat</keyword>
<evidence type="ECO:0000313" key="4">
    <source>
        <dbReference type="EMBL" id="EFY93409.1"/>
    </source>
</evidence>
<dbReference type="SMART" id="SM00320">
    <property type="entry name" value="WD40"/>
    <property type="match status" value="4"/>
</dbReference>
<dbReference type="PROSITE" id="PS50294">
    <property type="entry name" value="WD_REPEATS_REGION"/>
    <property type="match status" value="3"/>
</dbReference>
<dbReference type="InterPro" id="IPR001680">
    <property type="entry name" value="WD40_rpt"/>
</dbReference>
<dbReference type="eggNOG" id="KOG0266">
    <property type="taxonomic scope" value="Eukaryota"/>
</dbReference>
<dbReference type="InterPro" id="IPR019775">
    <property type="entry name" value="WD40_repeat_CS"/>
</dbReference>
<feature type="repeat" description="WD" evidence="3">
    <location>
        <begin position="579"/>
        <end position="620"/>
    </location>
</feature>
<feature type="repeat" description="WD" evidence="3">
    <location>
        <begin position="496"/>
        <end position="537"/>
    </location>
</feature>
<dbReference type="PRINTS" id="PR00320">
    <property type="entry name" value="GPROTEINBRPT"/>
</dbReference>
<dbReference type="Pfam" id="PF00400">
    <property type="entry name" value="WD40"/>
    <property type="match status" value="4"/>
</dbReference>
<dbReference type="PANTHER" id="PTHR19848:SF8">
    <property type="entry name" value="F-BOX AND WD REPEAT DOMAIN CONTAINING 7"/>
    <property type="match status" value="1"/>
</dbReference>
<dbReference type="PROSITE" id="PS50082">
    <property type="entry name" value="WD_REPEATS_2"/>
    <property type="match status" value="4"/>
</dbReference>
<dbReference type="InterPro" id="IPR036322">
    <property type="entry name" value="WD40_repeat_dom_sf"/>
</dbReference>
<protein>
    <submittedName>
        <fullName evidence="4">p-loop NTPase</fullName>
    </submittedName>
</protein>
<dbReference type="OrthoDB" id="4939945at2759"/>
<dbReference type="InterPro" id="IPR020472">
    <property type="entry name" value="WD40_PAC1"/>
</dbReference>
<name>E9DSP9_METAQ</name>
<sequence>MALEALGVASSVIAVIEISGRVAAICFQYSKGVKDAKSEDNRLLREVNNLGETTSSVQDLLDGPCETTLKTSSKLLDAIEEARIHLSKLKDDLRPSSAQKAFRRLRVGALKWPLKSKDVEKVVKQLGRCGQNISLALQVDQTLSNTLYRNVALQEVPEYVIQHDASMFLEHQLAKIRAEYNVTVSEDRQLPLTWPGYETVQALVWMATPLFIFAANVCRYLADLRWHPDDQVAKVLCYQTKTQQSKLDTSYRPVLDPLIEGLDKVEKVELLQQFRAIVGSIIILTRPFSFLSLARILYIPKRTIEHQLDGLYSVLSVPNVSDAPVRLLHLSFRDFLLDPDKKDEKPFWVNEITAHDTMASKCFRLMDDSLRENVCNLKDPAALQTSIDPERVNECIRDDVHLMGRVRETIDMMMALKGLLATQNSEELSELIGDAYRFLSANMGTISSSPLQLYPSALLFSPKESSIRNLFDNSIPQWIRSWPDTQSRWGSCLQILEGHTGAVHTAKFAPFSARMVSASDDRTVRIWDMNTGECLQVIHNPVGVNSAMFSHDERLVVVACNDGIIRLWDVNTEECVQELRGHSGKVSSAVFSSDSKLVVSASYDKTARIWDSLTGKCTMELRGHENEVSSVAISRDSARVVTSSFYDQGVRIWRTLDGKCIGELETNDYSYARAISNDASMAVAGLRSGSVQL</sequence>
<evidence type="ECO:0000256" key="2">
    <source>
        <dbReference type="ARBA" id="ARBA00022737"/>
    </source>
</evidence>
<proteinExistence type="predicted"/>
<dbReference type="STRING" id="655827.E9DSP9"/>
<feature type="repeat" description="WD" evidence="3">
    <location>
        <begin position="621"/>
        <end position="663"/>
    </location>
</feature>
<keyword evidence="2" id="KW-0677">Repeat</keyword>
<dbReference type="Proteomes" id="UP000002499">
    <property type="component" value="Unassembled WGS sequence"/>
</dbReference>
<dbReference type="InParanoid" id="E9DSP9"/>
<dbReference type="PROSITE" id="PS00678">
    <property type="entry name" value="WD_REPEATS_1"/>
    <property type="match status" value="1"/>
</dbReference>
<organism evidence="5">
    <name type="scientific">Metarhizium acridum (strain CQMa 102)</name>
    <dbReference type="NCBI Taxonomy" id="655827"/>
    <lineage>
        <taxon>Eukaryota</taxon>
        <taxon>Fungi</taxon>
        <taxon>Dikarya</taxon>
        <taxon>Ascomycota</taxon>
        <taxon>Pezizomycotina</taxon>
        <taxon>Sordariomycetes</taxon>
        <taxon>Hypocreomycetidae</taxon>
        <taxon>Hypocreales</taxon>
        <taxon>Clavicipitaceae</taxon>
        <taxon>Metarhizium</taxon>
    </lineage>
</organism>
<dbReference type="Gene3D" id="2.130.10.10">
    <property type="entry name" value="YVTN repeat-like/Quinoprotein amine dehydrogenase"/>
    <property type="match status" value="2"/>
</dbReference>
<gene>
    <name evidence="4" type="ORF">MAC_00647</name>
</gene>
<accession>E9DSP9</accession>
<dbReference type="EMBL" id="GL698471">
    <property type="protein sequence ID" value="EFY93409.1"/>
    <property type="molecule type" value="Genomic_DNA"/>
</dbReference>
<dbReference type="CDD" id="cd00200">
    <property type="entry name" value="WD40"/>
    <property type="match status" value="1"/>
</dbReference>
<dbReference type="HOGENOM" id="CLU_000288_6_0_1"/>
<evidence type="ECO:0000256" key="1">
    <source>
        <dbReference type="ARBA" id="ARBA00022574"/>
    </source>
</evidence>
<dbReference type="SUPFAM" id="SSF50978">
    <property type="entry name" value="WD40 repeat-like"/>
    <property type="match status" value="1"/>
</dbReference>
<keyword evidence="5" id="KW-1185">Reference proteome</keyword>